<dbReference type="EMBL" id="JACEIK010000086">
    <property type="protein sequence ID" value="MCD7449178.1"/>
    <property type="molecule type" value="Genomic_DNA"/>
</dbReference>
<dbReference type="Proteomes" id="UP000823775">
    <property type="component" value="Unassembled WGS sequence"/>
</dbReference>
<keyword evidence="3" id="KW-1185">Reference proteome</keyword>
<evidence type="ECO:0000313" key="2">
    <source>
        <dbReference type="EMBL" id="MCD7449178.1"/>
    </source>
</evidence>
<protein>
    <submittedName>
        <fullName evidence="2">Uncharacterized protein</fullName>
    </submittedName>
</protein>
<sequence length="65" mass="7238">GRISNAAYRLRWLPRNRCDGSSGLIPDSHDKSVSRYDLSSSRPHTAVAVPQNQKSSPNKSPFNTR</sequence>
<evidence type="ECO:0000313" key="3">
    <source>
        <dbReference type="Proteomes" id="UP000823775"/>
    </source>
</evidence>
<gene>
    <name evidence="2" type="ORF">HAX54_049924</name>
</gene>
<comment type="caution">
    <text evidence="2">The sequence shown here is derived from an EMBL/GenBank/DDBJ whole genome shotgun (WGS) entry which is preliminary data.</text>
</comment>
<feature type="non-terminal residue" evidence="2">
    <location>
        <position position="1"/>
    </location>
</feature>
<reference evidence="2 3" key="1">
    <citation type="journal article" date="2021" name="BMC Genomics">
        <title>Datura genome reveals duplications of psychoactive alkaloid biosynthetic genes and high mutation rate following tissue culture.</title>
        <authorList>
            <person name="Rajewski A."/>
            <person name="Carter-House D."/>
            <person name="Stajich J."/>
            <person name="Litt A."/>
        </authorList>
    </citation>
    <scope>NUCLEOTIDE SEQUENCE [LARGE SCALE GENOMIC DNA]</scope>
    <source>
        <strain evidence="2">AR-01</strain>
    </source>
</reference>
<feature type="region of interest" description="Disordered" evidence="1">
    <location>
        <begin position="19"/>
        <end position="65"/>
    </location>
</feature>
<accession>A0ABS8RQU3</accession>
<proteinExistence type="predicted"/>
<evidence type="ECO:0000256" key="1">
    <source>
        <dbReference type="SAM" id="MobiDB-lite"/>
    </source>
</evidence>
<organism evidence="2 3">
    <name type="scientific">Datura stramonium</name>
    <name type="common">Jimsonweed</name>
    <name type="synonym">Common thornapple</name>
    <dbReference type="NCBI Taxonomy" id="4076"/>
    <lineage>
        <taxon>Eukaryota</taxon>
        <taxon>Viridiplantae</taxon>
        <taxon>Streptophyta</taxon>
        <taxon>Embryophyta</taxon>
        <taxon>Tracheophyta</taxon>
        <taxon>Spermatophyta</taxon>
        <taxon>Magnoliopsida</taxon>
        <taxon>eudicotyledons</taxon>
        <taxon>Gunneridae</taxon>
        <taxon>Pentapetalae</taxon>
        <taxon>asterids</taxon>
        <taxon>lamiids</taxon>
        <taxon>Solanales</taxon>
        <taxon>Solanaceae</taxon>
        <taxon>Solanoideae</taxon>
        <taxon>Datureae</taxon>
        <taxon>Datura</taxon>
    </lineage>
</organism>
<feature type="compositionally biased region" description="Polar residues" evidence="1">
    <location>
        <begin position="50"/>
        <end position="65"/>
    </location>
</feature>
<name>A0ABS8RQU3_DATST</name>